<name>A0A2T2WVF6_9FIRM</name>
<evidence type="ECO:0008006" key="4">
    <source>
        <dbReference type="Google" id="ProtNLM"/>
    </source>
</evidence>
<feature type="transmembrane region" description="Helical" evidence="1">
    <location>
        <begin position="170"/>
        <end position="193"/>
    </location>
</feature>
<dbReference type="AlphaFoldDB" id="A0A2T2WVF6"/>
<reference evidence="2 3" key="1">
    <citation type="journal article" date="2014" name="BMC Genomics">
        <title>Comparison of environmental and isolate Sulfobacillus genomes reveals diverse carbon, sulfur, nitrogen, and hydrogen metabolisms.</title>
        <authorList>
            <person name="Justice N.B."/>
            <person name="Norman A."/>
            <person name="Brown C.T."/>
            <person name="Singh A."/>
            <person name="Thomas B.C."/>
            <person name="Banfield J.F."/>
        </authorList>
    </citation>
    <scope>NUCLEOTIDE SEQUENCE [LARGE SCALE GENOMIC DNA]</scope>
    <source>
        <strain evidence="2">AMDSBA4</strain>
    </source>
</reference>
<evidence type="ECO:0000313" key="2">
    <source>
        <dbReference type="EMBL" id="PSR26215.1"/>
    </source>
</evidence>
<organism evidence="2 3">
    <name type="scientific">Sulfobacillus benefaciens</name>
    <dbReference type="NCBI Taxonomy" id="453960"/>
    <lineage>
        <taxon>Bacteria</taxon>
        <taxon>Bacillati</taxon>
        <taxon>Bacillota</taxon>
        <taxon>Clostridia</taxon>
        <taxon>Eubacteriales</taxon>
        <taxon>Clostridiales Family XVII. Incertae Sedis</taxon>
        <taxon>Sulfobacillus</taxon>
    </lineage>
</organism>
<keyword evidence="1" id="KW-1133">Transmembrane helix</keyword>
<feature type="transmembrane region" description="Helical" evidence="1">
    <location>
        <begin position="213"/>
        <end position="232"/>
    </location>
</feature>
<feature type="transmembrane region" description="Helical" evidence="1">
    <location>
        <begin position="141"/>
        <end position="163"/>
    </location>
</feature>
<gene>
    <name evidence="2" type="ORF">C7B46_20150</name>
</gene>
<keyword evidence="1" id="KW-0472">Membrane</keyword>
<protein>
    <recommendedName>
        <fullName evidence="4">ABC transporter permease</fullName>
    </recommendedName>
</protein>
<dbReference type="Proteomes" id="UP000242972">
    <property type="component" value="Unassembled WGS sequence"/>
</dbReference>
<evidence type="ECO:0000256" key="1">
    <source>
        <dbReference type="SAM" id="Phobius"/>
    </source>
</evidence>
<feature type="transmembrane region" description="Helical" evidence="1">
    <location>
        <begin position="12"/>
        <end position="34"/>
    </location>
</feature>
<comment type="caution">
    <text evidence="2">The sequence shown here is derived from an EMBL/GenBank/DDBJ whole genome shotgun (WGS) entry which is preliminary data.</text>
</comment>
<keyword evidence="1" id="KW-0812">Transmembrane</keyword>
<proteinExistence type="predicted"/>
<accession>A0A2T2WVF6</accession>
<dbReference type="EMBL" id="PXYW01000129">
    <property type="protein sequence ID" value="PSR26215.1"/>
    <property type="molecule type" value="Genomic_DNA"/>
</dbReference>
<sequence length="249" mass="27863">MWDKERWESRWRIGIMNLIGWSLAALFPMLFPLIRKSPVPQASHTLALLWHYPNFAYAWFGEDLPELLLLYVVMLAVAMITREWQSGTIEFLAQMPMQPAQIALQKGLWGSVEITIAAVSSSAVLWIASTVAGHHLAWEPYVLSMLLITVGFIGIWWLVSALAWALHSTLAVIIIGVVIFAESLVTASIPVLAPYAILTYISNTSPHPSMARLWDHVGMVAGIAMILGWVAIQVAQRQDWIPNHGRDQM</sequence>
<feature type="transmembrane region" description="Helical" evidence="1">
    <location>
        <begin position="106"/>
        <end position="129"/>
    </location>
</feature>
<evidence type="ECO:0000313" key="3">
    <source>
        <dbReference type="Proteomes" id="UP000242972"/>
    </source>
</evidence>